<gene>
    <name evidence="1" type="ORF">S01H1_56146</name>
</gene>
<reference evidence="1" key="1">
    <citation type="journal article" date="2014" name="Front. Microbiol.">
        <title>High frequency of phylogenetically diverse reductive dehalogenase-homologous genes in deep subseafloor sedimentary metagenomes.</title>
        <authorList>
            <person name="Kawai M."/>
            <person name="Futagami T."/>
            <person name="Toyoda A."/>
            <person name="Takaki Y."/>
            <person name="Nishi S."/>
            <person name="Hori S."/>
            <person name="Arai W."/>
            <person name="Tsubouchi T."/>
            <person name="Morono Y."/>
            <person name="Uchiyama I."/>
            <person name="Ito T."/>
            <person name="Fujiyama A."/>
            <person name="Inagaki F."/>
            <person name="Takami H."/>
        </authorList>
    </citation>
    <scope>NUCLEOTIDE SEQUENCE</scope>
    <source>
        <strain evidence="1">Expedition CK06-06</strain>
    </source>
</reference>
<sequence>FFSIGVEVEGWGFYVTHGDEIRSWNSIPFYGLERKTRRLTALTATQNKRIHYYCFAHFHNPAMQAALDGETIINGSWVATDPYAYEKLSVFSEPSQWLHGVNAKRGISWRLNMKLRTAREHLGANRYVVNLAKEM</sequence>
<dbReference type="AlphaFoldDB" id="X0VYK6"/>
<feature type="non-terminal residue" evidence="1">
    <location>
        <position position="1"/>
    </location>
</feature>
<evidence type="ECO:0000313" key="1">
    <source>
        <dbReference type="EMBL" id="GAG16187.1"/>
    </source>
</evidence>
<comment type="caution">
    <text evidence="1">The sequence shown here is derived from an EMBL/GenBank/DDBJ whole genome shotgun (WGS) entry which is preliminary data.</text>
</comment>
<proteinExistence type="predicted"/>
<organism evidence="1">
    <name type="scientific">marine sediment metagenome</name>
    <dbReference type="NCBI Taxonomy" id="412755"/>
    <lineage>
        <taxon>unclassified sequences</taxon>
        <taxon>metagenomes</taxon>
        <taxon>ecological metagenomes</taxon>
    </lineage>
</organism>
<protein>
    <submittedName>
        <fullName evidence="1">Uncharacterized protein</fullName>
    </submittedName>
</protein>
<name>X0VYK6_9ZZZZ</name>
<accession>X0VYK6</accession>
<dbReference type="EMBL" id="BARS01036538">
    <property type="protein sequence ID" value="GAG16187.1"/>
    <property type="molecule type" value="Genomic_DNA"/>
</dbReference>